<dbReference type="SMR" id="A2FUH6"/>
<dbReference type="InterPro" id="IPR049560">
    <property type="entry name" value="MeTrfase_RsmB-F_NOP2_cat"/>
</dbReference>
<keyword evidence="5 10" id="KW-0808">Transferase</keyword>
<evidence type="ECO:0000256" key="1">
    <source>
        <dbReference type="ARBA" id="ARBA00004123"/>
    </source>
</evidence>
<evidence type="ECO:0000256" key="6">
    <source>
        <dbReference type="ARBA" id="ARBA00022691"/>
    </source>
</evidence>
<dbReference type="GO" id="GO:0001510">
    <property type="term" value="P:RNA methylation"/>
    <property type="evidence" value="ECO:0000318"/>
    <property type="project" value="GO_Central"/>
</dbReference>
<keyword evidence="3" id="KW-0820">tRNA-binding</keyword>
<keyword evidence="14" id="KW-1185">Reference proteome</keyword>
<feature type="binding site" evidence="10">
    <location>
        <position position="220"/>
    </location>
    <ligand>
        <name>S-adenosyl-L-methionine</name>
        <dbReference type="ChEBI" id="CHEBI:59789"/>
    </ligand>
</feature>
<feature type="active site" description="Nucleophile" evidence="10">
    <location>
        <position position="273"/>
    </location>
</feature>
<reference evidence="13" key="2">
    <citation type="journal article" date="2007" name="Science">
        <title>Draft genome sequence of the sexually transmitted pathogen Trichomonas vaginalis.</title>
        <authorList>
            <person name="Carlton J.M."/>
            <person name="Hirt R.P."/>
            <person name="Silva J.C."/>
            <person name="Delcher A.L."/>
            <person name="Schatz M."/>
            <person name="Zhao Q."/>
            <person name="Wortman J.R."/>
            <person name="Bidwell S.L."/>
            <person name="Alsmark U.C.M."/>
            <person name="Besteiro S."/>
            <person name="Sicheritz-Ponten T."/>
            <person name="Noel C.J."/>
            <person name="Dacks J.B."/>
            <person name="Foster P.G."/>
            <person name="Simillion C."/>
            <person name="Van de Peer Y."/>
            <person name="Miranda-Saavedra D."/>
            <person name="Barton G.J."/>
            <person name="Westrop G.D."/>
            <person name="Mueller S."/>
            <person name="Dessi D."/>
            <person name="Fiori P.L."/>
            <person name="Ren Q."/>
            <person name="Paulsen I."/>
            <person name="Zhang H."/>
            <person name="Bastida-Corcuera F.D."/>
            <person name="Simoes-Barbosa A."/>
            <person name="Brown M.T."/>
            <person name="Hayes R.D."/>
            <person name="Mukherjee M."/>
            <person name="Okumura C.Y."/>
            <person name="Schneider R."/>
            <person name="Smith A.J."/>
            <person name="Vanacova S."/>
            <person name="Villalvazo M."/>
            <person name="Haas B.J."/>
            <person name="Pertea M."/>
            <person name="Feldblyum T.V."/>
            <person name="Utterback T.R."/>
            <person name="Shu C.L."/>
            <person name="Osoegawa K."/>
            <person name="de Jong P.J."/>
            <person name="Hrdy I."/>
            <person name="Horvathova L."/>
            <person name="Zubacova Z."/>
            <person name="Dolezal P."/>
            <person name="Malik S.B."/>
            <person name="Logsdon J.M. Jr."/>
            <person name="Henze K."/>
            <person name="Gupta A."/>
            <person name="Wang C.C."/>
            <person name="Dunne R.L."/>
            <person name="Upcroft J.A."/>
            <person name="Upcroft P."/>
            <person name="White O."/>
            <person name="Salzberg S.L."/>
            <person name="Tang P."/>
            <person name="Chiu C.-H."/>
            <person name="Lee Y.-S."/>
            <person name="Embley T.M."/>
            <person name="Coombs G.H."/>
            <person name="Mottram J.C."/>
            <person name="Tachezy J."/>
            <person name="Fraser-Liggett C.M."/>
            <person name="Johnson P.J."/>
        </authorList>
    </citation>
    <scope>NUCLEOTIDE SEQUENCE [LARGE SCALE GENOMIC DNA]</scope>
    <source>
        <strain evidence="13">G3</strain>
    </source>
</reference>
<dbReference type="VEuPathDB" id="TrichDB:TVAG_380890"/>
<dbReference type="OrthoDB" id="6093671at2759"/>
<dbReference type="GO" id="GO:0016428">
    <property type="term" value="F:tRNA (cytidine-5-)-methyltransferase activity"/>
    <property type="evidence" value="ECO:0007669"/>
    <property type="project" value="InterPro"/>
</dbReference>
<organism evidence="13 14">
    <name type="scientific">Trichomonas vaginalis (strain ATCC PRA-98 / G3)</name>
    <dbReference type="NCBI Taxonomy" id="412133"/>
    <lineage>
        <taxon>Eukaryota</taxon>
        <taxon>Metamonada</taxon>
        <taxon>Parabasalia</taxon>
        <taxon>Trichomonadida</taxon>
        <taxon>Trichomonadidae</taxon>
        <taxon>Trichomonas</taxon>
    </lineage>
</organism>
<dbReference type="PROSITE" id="PS51686">
    <property type="entry name" value="SAM_MT_RSMB_NOP"/>
    <property type="match status" value="1"/>
</dbReference>
<dbReference type="CDD" id="cd02440">
    <property type="entry name" value="AdoMet_MTases"/>
    <property type="match status" value="1"/>
</dbReference>
<dbReference type="InterPro" id="IPR018314">
    <property type="entry name" value="RsmB/NOL1/NOP2-like_CS"/>
</dbReference>
<keyword evidence="11" id="KW-0175">Coiled coil</keyword>
<dbReference type="eggNOG" id="KOG2198">
    <property type="taxonomic scope" value="Eukaryota"/>
</dbReference>
<feature type="binding site" evidence="10">
    <location>
        <begin position="152"/>
        <end position="158"/>
    </location>
    <ligand>
        <name>S-adenosyl-L-methionine</name>
        <dbReference type="ChEBI" id="CHEBI:59789"/>
    </ligand>
</feature>
<dbReference type="Proteomes" id="UP000001542">
    <property type="component" value="Unassembled WGS sequence"/>
</dbReference>
<evidence type="ECO:0000259" key="12">
    <source>
        <dbReference type="PROSITE" id="PS51686"/>
    </source>
</evidence>
<dbReference type="PRINTS" id="PR02011">
    <property type="entry name" value="RCMTNCL1"/>
</dbReference>
<dbReference type="GO" id="GO:0000049">
    <property type="term" value="F:tRNA binding"/>
    <property type="evidence" value="ECO:0007669"/>
    <property type="project" value="UniProtKB-KW"/>
</dbReference>
<dbReference type="STRING" id="5722.A2FUH6"/>
<evidence type="ECO:0000313" key="14">
    <source>
        <dbReference type="Proteomes" id="UP000001542"/>
    </source>
</evidence>
<dbReference type="PANTHER" id="PTHR22808">
    <property type="entry name" value="NCL1 YEAST -RELATED NOL1/NOP2/FMU SUN DOMAIN-CONTAINING"/>
    <property type="match status" value="1"/>
</dbReference>
<proteinExistence type="inferred from homology"/>
<keyword evidence="6 10" id="KW-0949">S-adenosyl-L-methionine</keyword>
<dbReference type="Pfam" id="PF01189">
    <property type="entry name" value="Methyltr_RsmB-F"/>
    <property type="match status" value="1"/>
</dbReference>
<evidence type="ECO:0000256" key="8">
    <source>
        <dbReference type="ARBA" id="ARBA00022884"/>
    </source>
</evidence>
<evidence type="ECO:0000256" key="11">
    <source>
        <dbReference type="SAM" id="Coils"/>
    </source>
</evidence>
<dbReference type="InterPro" id="IPR001678">
    <property type="entry name" value="MeTrfase_RsmB-F_NOP2_dom"/>
</dbReference>
<feature type="domain" description="SAM-dependent MTase RsmB/NOP-type" evidence="12">
    <location>
        <begin position="39"/>
        <end position="381"/>
    </location>
</feature>
<keyword evidence="8 10" id="KW-0694">RNA-binding</keyword>
<comment type="subcellular location">
    <subcellularLocation>
        <location evidence="1">Nucleus</location>
    </subcellularLocation>
</comment>
<dbReference type="AlphaFoldDB" id="A2FUH6"/>
<dbReference type="OMA" id="HEYKEPS"/>
<dbReference type="PROSITE" id="PS01153">
    <property type="entry name" value="NOL1_NOP2_SUN"/>
    <property type="match status" value="1"/>
</dbReference>
<dbReference type="SUPFAM" id="SSF53335">
    <property type="entry name" value="S-adenosyl-L-methionine-dependent methyltransferases"/>
    <property type="match status" value="1"/>
</dbReference>
<sequence>MTERQHQEPKPTIIGDRFREYYKRIYVPGTLSEEEFEKMLDVYKTQLPTVFRVSSKGPEAEQVQRELDEYVKILKENNVDFETLDYIPNDIGKIYKLSLDKKALRRDKKFTEFHKWLKLHTNLGHCHRQEFVSMIPPFFLDVHGSMGVLDTCAAPGSKTTQLIEMLDGDGYVVANDADVKRLHPMVHQLQRVGTYRTLVINFDAQKLPDFEEKFDRVLCDVPCTGDGTIRKNIKCAETFKLNGGTSLHSTQRKILKRGLELTKVGGLCVYSTCSMNPIEDEAVVNSVLLETGDAVEIVDVSDKFPNLIRHKGLTNWPVFDAQMENEFHEYKEPSEVPHERIQYAHPTHFPQPQVPGLEHCMHFFPHDQDSGGFFVTVLRKVKEFDRLTEQPSEKKPLREAAYIAMQEAAPDVLKFISDTYGFKENFPSDCVFVRDDNKVKNISLCVKPLADIIRKYGSIPLRVVSLGSRIFTYKGFGKEKENKAAYPALEGILDVIKYATKRVYKVTPEEMLLLLHSIPNALGYSRLSENTRNTFENSGIEGAIVMIDGTNYAYGGMTFEHSVVLYARSDLVTVEVEKLKQSYPSLVEYEKVLEENNKKFKEEQKAKQAAAKKKEE</sequence>
<reference evidence="13" key="1">
    <citation type="submission" date="2006-10" db="EMBL/GenBank/DDBJ databases">
        <authorList>
            <person name="Amadeo P."/>
            <person name="Zhao Q."/>
            <person name="Wortman J."/>
            <person name="Fraser-Liggett C."/>
            <person name="Carlton J."/>
        </authorList>
    </citation>
    <scope>NUCLEOTIDE SEQUENCE</scope>
    <source>
        <strain evidence="13">G3</strain>
    </source>
</reference>
<dbReference type="InParanoid" id="A2FUH6"/>
<evidence type="ECO:0000256" key="9">
    <source>
        <dbReference type="ARBA" id="ARBA00023242"/>
    </source>
</evidence>
<keyword evidence="4 10" id="KW-0489">Methyltransferase</keyword>
<protein>
    <submittedName>
        <fullName evidence="13">NOL1/NOP2/sun family protein</fullName>
    </submittedName>
</protein>
<evidence type="ECO:0000256" key="10">
    <source>
        <dbReference type="PROSITE-ProRule" id="PRU01023"/>
    </source>
</evidence>
<gene>
    <name evidence="13" type="ORF">TVAG_380890</name>
</gene>
<dbReference type="GO" id="GO:0005634">
    <property type="term" value="C:nucleus"/>
    <property type="evidence" value="ECO:0007669"/>
    <property type="project" value="UniProtKB-SubCell"/>
</dbReference>
<dbReference type="InterPro" id="IPR023270">
    <property type="entry name" value="RCMT_NCL1"/>
</dbReference>
<feature type="binding site" evidence="10">
    <location>
        <position position="203"/>
    </location>
    <ligand>
        <name>S-adenosyl-L-methionine</name>
        <dbReference type="ChEBI" id="CHEBI:59789"/>
    </ligand>
</feature>
<feature type="binding site" evidence="10">
    <location>
        <position position="176"/>
    </location>
    <ligand>
        <name>S-adenosyl-L-methionine</name>
        <dbReference type="ChEBI" id="CHEBI:59789"/>
    </ligand>
</feature>
<comment type="similarity">
    <text evidence="2 10">Belongs to the class I-like SAM-binding methyltransferase superfamily. RsmB/NOP family.</text>
</comment>
<evidence type="ECO:0000256" key="4">
    <source>
        <dbReference type="ARBA" id="ARBA00022603"/>
    </source>
</evidence>
<evidence type="ECO:0000256" key="7">
    <source>
        <dbReference type="ARBA" id="ARBA00022694"/>
    </source>
</evidence>
<dbReference type="FunCoup" id="A2FUH6">
    <property type="interactions" value="1055"/>
</dbReference>
<keyword evidence="7" id="KW-0819">tRNA processing</keyword>
<dbReference type="InterPro" id="IPR023267">
    <property type="entry name" value="RCMT"/>
</dbReference>
<dbReference type="PRINTS" id="PR02008">
    <property type="entry name" value="RCMTFAMILY"/>
</dbReference>
<dbReference type="KEGG" id="tva:4749134"/>
<evidence type="ECO:0000256" key="2">
    <source>
        <dbReference type="ARBA" id="ARBA00007494"/>
    </source>
</evidence>
<evidence type="ECO:0000313" key="13">
    <source>
        <dbReference type="EMBL" id="EAX91441.1"/>
    </source>
</evidence>
<accession>A2FUH6</accession>
<dbReference type="InterPro" id="IPR029063">
    <property type="entry name" value="SAM-dependent_MTases_sf"/>
</dbReference>
<feature type="coiled-coil region" evidence="11">
    <location>
        <begin position="586"/>
        <end position="613"/>
    </location>
</feature>
<dbReference type="PANTHER" id="PTHR22808:SF1">
    <property type="entry name" value="RNA CYTOSINE-C(5)-METHYLTRANSFERASE NSUN2-RELATED"/>
    <property type="match status" value="1"/>
</dbReference>
<name>A2FUH6_TRIV3</name>
<dbReference type="GO" id="GO:0030488">
    <property type="term" value="P:tRNA methylation"/>
    <property type="evidence" value="ECO:0007669"/>
    <property type="project" value="UniProtKB-ARBA"/>
</dbReference>
<keyword evidence="9" id="KW-0539">Nucleus</keyword>
<evidence type="ECO:0000256" key="3">
    <source>
        <dbReference type="ARBA" id="ARBA00022555"/>
    </source>
</evidence>
<dbReference type="RefSeq" id="XP_001304371.1">
    <property type="nucleotide sequence ID" value="XM_001304370.1"/>
</dbReference>
<dbReference type="Gene3D" id="3.40.50.150">
    <property type="entry name" value="Vaccinia Virus protein VP39"/>
    <property type="match status" value="1"/>
</dbReference>
<dbReference type="VEuPathDB" id="TrichDB:TVAGG3_0615400"/>
<dbReference type="EMBL" id="DS114035">
    <property type="protein sequence ID" value="EAX91441.1"/>
    <property type="molecule type" value="Genomic_DNA"/>
</dbReference>
<evidence type="ECO:0000256" key="5">
    <source>
        <dbReference type="ARBA" id="ARBA00022679"/>
    </source>
</evidence>
<dbReference type="FunFam" id="3.40.50.150:FF:000249">
    <property type="entry name" value="tRNA (Cytosine-5-)-methyltransferase, putative"/>
    <property type="match status" value="1"/>
</dbReference>
<dbReference type="GO" id="GO:0008168">
    <property type="term" value="F:methyltransferase activity"/>
    <property type="evidence" value="ECO:0000318"/>
    <property type="project" value="GO_Central"/>
</dbReference>